<reference evidence="1 2" key="1">
    <citation type="journal article" date="2014" name="Agronomy (Basel)">
        <title>A Draft Genome Sequence for Ensete ventricosum, the Drought-Tolerant Tree Against Hunger.</title>
        <authorList>
            <person name="Harrison J."/>
            <person name="Moore K.A."/>
            <person name="Paszkiewicz K."/>
            <person name="Jones T."/>
            <person name="Grant M."/>
            <person name="Ambacheew D."/>
            <person name="Muzemil S."/>
            <person name="Studholme D.J."/>
        </authorList>
    </citation>
    <scope>NUCLEOTIDE SEQUENCE [LARGE SCALE GENOMIC DNA]</scope>
</reference>
<sequence>MRLNRVESFYAFLLHFRSKHSKEEDGRPTMARPYAGALAMAWPLAKGWLVVVKGRLAVAKAPCTGAAGCRQLVGVAGCRATPVRGCLPAARP</sequence>
<dbReference type="AlphaFoldDB" id="A0A426ZX63"/>
<protein>
    <submittedName>
        <fullName evidence="1">Uncharacterized protein</fullName>
    </submittedName>
</protein>
<accession>A0A426ZX63</accession>
<comment type="caution">
    <text evidence="1">The sequence shown here is derived from an EMBL/GenBank/DDBJ whole genome shotgun (WGS) entry which is preliminary data.</text>
</comment>
<evidence type="ECO:0000313" key="2">
    <source>
        <dbReference type="Proteomes" id="UP000287651"/>
    </source>
</evidence>
<dbReference type="EMBL" id="AMZH03004658">
    <property type="protein sequence ID" value="RRT68547.1"/>
    <property type="molecule type" value="Genomic_DNA"/>
</dbReference>
<evidence type="ECO:0000313" key="1">
    <source>
        <dbReference type="EMBL" id="RRT68547.1"/>
    </source>
</evidence>
<dbReference type="Proteomes" id="UP000287651">
    <property type="component" value="Unassembled WGS sequence"/>
</dbReference>
<proteinExistence type="predicted"/>
<organism evidence="1 2">
    <name type="scientific">Ensete ventricosum</name>
    <name type="common">Abyssinian banana</name>
    <name type="synonym">Musa ensete</name>
    <dbReference type="NCBI Taxonomy" id="4639"/>
    <lineage>
        <taxon>Eukaryota</taxon>
        <taxon>Viridiplantae</taxon>
        <taxon>Streptophyta</taxon>
        <taxon>Embryophyta</taxon>
        <taxon>Tracheophyta</taxon>
        <taxon>Spermatophyta</taxon>
        <taxon>Magnoliopsida</taxon>
        <taxon>Liliopsida</taxon>
        <taxon>Zingiberales</taxon>
        <taxon>Musaceae</taxon>
        <taxon>Ensete</taxon>
    </lineage>
</organism>
<gene>
    <name evidence="1" type="ORF">B296_00012357</name>
</gene>
<name>A0A426ZX63_ENSVE</name>